<dbReference type="GO" id="GO:0030425">
    <property type="term" value="C:dendrite"/>
    <property type="evidence" value="ECO:0007669"/>
    <property type="project" value="UniProtKB-SubCell"/>
</dbReference>
<protein>
    <recommendedName>
        <fullName evidence="5">Protein Abitram</fullName>
    </recommendedName>
    <alternativeName>
        <fullName evidence="8">Actin-binding transcription modulator</fullName>
    </alternativeName>
    <alternativeName>
        <fullName evidence="9">Protein Simiate</fullName>
    </alternativeName>
</protein>
<dbReference type="GO" id="GO:0003785">
    <property type="term" value="F:actin monomer binding"/>
    <property type="evidence" value="ECO:0007669"/>
    <property type="project" value="TreeGrafter"/>
</dbReference>
<evidence type="ECO:0000256" key="3">
    <source>
        <dbReference type="ARBA" id="ARBA00004624"/>
    </source>
</evidence>
<evidence type="ECO:0000256" key="7">
    <source>
        <dbReference type="ARBA" id="ARBA00023273"/>
    </source>
</evidence>
<evidence type="ECO:0000256" key="1">
    <source>
        <dbReference type="ARBA" id="ARBA00004279"/>
    </source>
</evidence>
<comment type="subcellular location">
    <subcellularLocation>
        <location evidence="1">Cell projection</location>
        <location evidence="1">Dendrite</location>
    </subcellularLocation>
    <subcellularLocation>
        <location evidence="3">Cell projection</location>
        <location evidence="3">Growth cone</location>
    </subcellularLocation>
    <subcellularLocation>
        <location evidence="2">Nucleus speckle</location>
    </subcellularLocation>
</comment>
<dbReference type="GO" id="GO:0048813">
    <property type="term" value="P:dendrite morphogenesis"/>
    <property type="evidence" value="ECO:0007669"/>
    <property type="project" value="TreeGrafter"/>
</dbReference>
<evidence type="ECO:0000256" key="8">
    <source>
        <dbReference type="ARBA" id="ARBA00030463"/>
    </source>
</evidence>
<dbReference type="InterPro" id="IPR033753">
    <property type="entry name" value="GCV_H/Fam206"/>
</dbReference>
<dbReference type="InterPro" id="IPR011053">
    <property type="entry name" value="Single_hybrid_motif"/>
</dbReference>
<dbReference type="FunFam" id="2.40.50.100:FF:000048">
    <property type="entry name" value="Protein Abitram"/>
    <property type="match status" value="1"/>
</dbReference>
<evidence type="ECO:0000256" key="9">
    <source>
        <dbReference type="ARBA" id="ARBA00030786"/>
    </source>
</evidence>
<dbReference type="GO" id="GO:0051015">
    <property type="term" value="F:actin filament binding"/>
    <property type="evidence" value="ECO:0007669"/>
    <property type="project" value="TreeGrafter"/>
</dbReference>
<comment type="caution">
    <text evidence="10">The sequence shown here is derived from an EMBL/GenBank/DDBJ whole genome shotgun (WGS) entry which is preliminary data.</text>
</comment>
<dbReference type="Proteomes" id="UP001378592">
    <property type="component" value="Unassembled WGS sequence"/>
</dbReference>
<dbReference type="GO" id="GO:0030027">
    <property type="term" value="C:lamellipodium"/>
    <property type="evidence" value="ECO:0007669"/>
    <property type="project" value="TreeGrafter"/>
</dbReference>
<proteinExistence type="inferred from homology"/>
<evidence type="ECO:0000256" key="2">
    <source>
        <dbReference type="ARBA" id="ARBA00004324"/>
    </source>
</evidence>
<evidence type="ECO:0000256" key="5">
    <source>
        <dbReference type="ARBA" id="ARBA00019325"/>
    </source>
</evidence>
<dbReference type="PANTHER" id="PTHR13651:SF0">
    <property type="entry name" value="PROTEIN ABITRAM"/>
    <property type="match status" value="1"/>
</dbReference>
<dbReference type="AlphaFoldDB" id="A0AAN9ZEH7"/>
<evidence type="ECO:0000313" key="11">
    <source>
        <dbReference type="Proteomes" id="UP001378592"/>
    </source>
</evidence>
<dbReference type="InterPro" id="IPR039169">
    <property type="entry name" value="Abitram"/>
</dbReference>
<dbReference type="GO" id="GO:0030426">
    <property type="term" value="C:growth cone"/>
    <property type="evidence" value="ECO:0007669"/>
    <property type="project" value="UniProtKB-SubCell"/>
</dbReference>
<keyword evidence="7" id="KW-0966">Cell projection</keyword>
<dbReference type="EMBL" id="JAZDUA010000043">
    <property type="protein sequence ID" value="KAK7871185.1"/>
    <property type="molecule type" value="Genomic_DNA"/>
</dbReference>
<dbReference type="GO" id="GO:0016607">
    <property type="term" value="C:nuclear speck"/>
    <property type="evidence" value="ECO:0007669"/>
    <property type="project" value="UniProtKB-SubCell"/>
</dbReference>
<evidence type="ECO:0000256" key="6">
    <source>
        <dbReference type="ARBA" id="ARBA00023242"/>
    </source>
</evidence>
<accession>A0AAN9ZEH7</accession>
<keyword evidence="6" id="KW-0539">Nucleus</keyword>
<dbReference type="Gene3D" id="2.40.50.100">
    <property type="match status" value="1"/>
</dbReference>
<keyword evidence="11" id="KW-1185">Reference proteome</keyword>
<evidence type="ECO:0000256" key="4">
    <source>
        <dbReference type="ARBA" id="ARBA00010764"/>
    </source>
</evidence>
<dbReference type="SUPFAM" id="SSF51230">
    <property type="entry name" value="Single hybrid motif"/>
    <property type="match status" value="1"/>
</dbReference>
<name>A0AAN9ZEH7_9ORTH</name>
<reference evidence="10 11" key="1">
    <citation type="submission" date="2024-03" db="EMBL/GenBank/DDBJ databases">
        <title>The genome assembly and annotation of the cricket Gryllus longicercus Weissman &amp; Gray.</title>
        <authorList>
            <person name="Szrajer S."/>
            <person name="Gray D."/>
            <person name="Ylla G."/>
        </authorList>
    </citation>
    <scope>NUCLEOTIDE SEQUENCE [LARGE SCALE GENOMIC DNA]</scope>
    <source>
        <strain evidence="10">DAG 2021-001</strain>
        <tissue evidence="10">Whole body minus gut</tissue>
    </source>
</reference>
<dbReference type="Pfam" id="PF01597">
    <property type="entry name" value="GCV_H"/>
    <property type="match status" value="1"/>
</dbReference>
<comment type="similarity">
    <text evidence="4">Belongs to the ABITRAM family.</text>
</comment>
<dbReference type="PANTHER" id="PTHR13651">
    <property type="entry name" value="PROTEIN ABITRAM"/>
    <property type="match status" value="1"/>
</dbReference>
<dbReference type="GO" id="GO:0032433">
    <property type="term" value="C:filopodium tip"/>
    <property type="evidence" value="ECO:0007669"/>
    <property type="project" value="TreeGrafter"/>
</dbReference>
<gene>
    <name evidence="10" type="ORF">R5R35_002421</name>
</gene>
<organism evidence="10 11">
    <name type="scientific">Gryllus longicercus</name>
    <dbReference type="NCBI Taxonomy" id="2509291"/>
    <lineage>
        <taxon>Eukaryota</taxon>
        <taxon>Metazoa</taxon>
        <taxon>Ecdysozoa</taxon>
        <taxon>Arthropoda</taxon>
        <taxon>Hexapoda</taxon>
        <taxon>Insecta</taxon>
        <taxon>Pterygota</taxon>
        <taxon>Neoptera</taxon>
        <taxon>Polyneoptera</taxon>
        <taxon>Orthoptera</taxon>
        <taxon>Ensifera</taxon>
        <taxon>Gryllidea</taxon>
        <taxon>Grylloidea</taxon>
        <taxon>Gryllidae</taxon>
        <taxon>Gryllinae</taxon>
        <taxon>Gryllus</taxon>
    </lineage>
</organism>
<dbReference type="GO" id="GO:0051489">
    <property type="term" value="P:regulation of filopodium assembly"/>
    <property type="evidence" value="ECO:0007669"/>
    <property type="project" value="TreeGrafter"/>
</dbReference>
<sequence>MQSTNGLCKIVASIEKSIDLNVSFKSVTERYYTKRYFVNKDGEEDHCIMFHSNRICLVTLAEGHPVLKGEKNVAKIDFQVSTKVDRMKNKVSGKSKHGAQCLQSSSPLCFIECEDGSKYTVKSCLKGKLVEMNDNLVDNPNLLVTKPYTEGYIAIVLPSISSSEEQKKELLSYEEYQEILSERSHVNM</sequence>
<evidence type="ECO:0000313" key="10">
    <source>
        <dbReference type="EMBL" id="KAK7871185.1"/>
    </source>
</evidence>
<dbReference type="GO" id="GO:0030833">
    <property type="term" value="P:regulation of actin filament polymerization"/>
    <property type="evidence" value="ECO:0007669"/>
    <property type="project" value="TreeGrafter"/>
</dbReference>